<feature type="compositionally biased region" description="Low complexity" evidence="1">
    <location>
        <begin position="643"/>
        <end position="656"/>
    </location>
</feature>
<dbReference type="HOGENOM" id="CLU_397381_0_0_1"/>
<gene>
    <name evidence="3" type="ORF">COCMIDRAFT_34275</name>
</gene>
<feature type="chain" id="PRO_5004886962" evidence="2">
    <location>
        <begin position="21"/>
        <end position="708"/>
    </location>
</feature>
<protein>
    <submittedName>
        <fullName evidence="3">Glycoside hydrolase family 93 protein</fullName>
    </submittedName>
</protein>
<dbReference type="RefSeq" id="XP_007685224.1">
    <property type="nucleotide sequence ID" value="XM_007687034.1"/>
</dbReference>
<dbReference type="AlphaFoldDB" id="W6ZL45"/>
<dbReference type="Pfam" id="PF13094">
    <property type="entry name" value="CENP-Q"/>
    <property type="match status" value="1"/>
</dbReference>
<feature type="region of interest" description="Disordered" evidence="1">
    <location>
        <begin position="627"/>
        <end position="656"/>
    </location>
</feature>
<keyword evidence="2" id="KW-0732">Signal</keyword>
<evidence type="ECO:0000313" key="4">
    <source>
        <dbReference type="Proteomes" id="UP000054032"/>
    </source>
</evidence>
<dbReference type="eggNOG" id="ENOG502QW46">
    <property type="taxonomic scope" value="Eukaryota"/>
</dbReference>
<evidence type="ECO:0000256" key="1">
    <source>
        <dbReference type="SAM" id="MobiDB-lite"/>
    </source>
</evidence>
<keyword evidence="4" id="KW-1185">Reference proteome</keyword>
<dbReference type="STRING" id="930090.W6ZL45"/>
<dbReference type="Proteomes" id="UP000054032">
    <property type="component" value="Unassembled WGS sequence"/>
</dbReference>
<evidence type="ECO:0000313" key="3">
    <source>
        <dbReference type="EMBL" id="EUC48224.1"/>
    </source>
</evidence>
<dbReference type="SUPFAM" id="SSF50939">
    <property type="entry name" value="Sialidases"/>
    <property type="match status" value="1"/>
</dbReference>
<feature type="signal peptide" evidence="2">
    <location>
        <begin position="1"/>
        <end position="20"/>
    </location>
</feature>
<dbReference type="PANTHER" id="PTHR38792:SF1">
    <property type="entry name" value="BNR_ASP-BOX REPEAT PROTEIN"/>
    <property type="match status" value="1"/>
</dbReference>
<dbReference type="OrthoDB" id="2420947at2759"/>
<proteinExistence type="predicted"/>
<accession>W6ZL45</accession>
<sequence length="708" mass="78394">MKLYTGILAMAAIFTNTVIAFDPSVFNISDPKPWGFFVNNTIYQPASNETIAYPRYTELDDGTILTTGSFQGHTPSYLPIFESKDGGATWKHISNVYGINGSSIGVQPALAVLTEAMGDYAAGTVLASSNTLGANFTRISLYASRDTARTWEFVSNIAESQKPGSQRSIFEPYLLQYNGQLVAYYSDERDPEHSQKLSHQVSSDMKTWGPVVDDVAYDQPTYRPGMTVIAYIPPIQKWILVHEQGFGRTTFGVSYPVYYVLADSPLEFGENVGQPLVIDGRAPGSSPYVVWSPIGGPNGTIVVSDASNRQVFTNTQGGAVDKWEKHATPAGSAYARSIQILKDRPEHLVIYGGESWTGMLNGGKRPMVVTVVNLTEAPTRSSNKEVKKKGRGRPPGSRNSAVGSKPAPKPGTAKKRKPSAKQQPQEAEDELSLIEPARSNRPKPRKRKADDTAAAATAEPEAQSREEYLRLEAKSRRITRDQVDKWPEISPQVLEQVLTVVRNAKKDTAETQRDERKVMAAYNTLNPLVRRLARQLAESRIPPQAKDIHFNIDKLTERNAQVSREVTTARHSKQLLSEQIKIAEHLLSKDEEYLELMKKNAKTWRAEWKHQRKHGRLHPLLQTDNEVAIDGDGPEDIGLKPQSSVDLSSLDSPDSDLGPVLEQLKRSLKNMQNNHTQVEGLDTAIDNAQAALDDVLFRHANAAQYANL</sequence>
<dbReference type="GeneID" id="19122530"/>
<dbReference type="PANTHER" id="PTHR38792">
    <property type="entry name" value="BNR/ASP-BOX REPEAT DOMAIN PROTEIN (AFU_ORTHOLOGUE AFUA_7G06430)-RELATED"/>
    <property type="match status" value="1"/>
</dbReference>
<dbReference type="CDD" id="cd15482">
    <property type="entry name" value="Sialidase_non-viral"/>
    <property type="match status" value="1"/>
</dbReference>
<reference evidence="3 4" key="1">
    <citation type="journal article" date="2013" name="PLoS Genet.">
        <title>Comparative genome structure, secondary metabolite, and effector coding capacity across Cochliobolus pathogens.</title>
        <authorList>
            <person name="Condon B.J."/>
            <person name="Leng Y."/>
            <person name="Wu D."/>
            <person name="Bushley K.E."/>
            <person name="Ohm R.A."/>
            <person name="Otillar R."/>
            <person name="Martin J."/>
            <person name="Schackwitz W."/>
            <person name="Grimwood J."/>
            <person name="MohdZainudin N."/>
            <person name="Xue C."/>
            <person name="Wang R."/>
            <person name="Manning V.A."/>
            <person name="Dhillon B."/>
            <person name="Tu Z.J."/>
            <person name="Steffenson B.J."/>
            <person name="Salamov A."/>
            <person name="Sun H."/>
            <person name="Lowry S."/>
            <person name="LaButti K."/>
            <person name="Han J."/>
            <person name="Copeland A."/>
            <person name="Lindquist E."/>
            <person name="Barry K."/>
            <person name="Schmutz J."/>
            <person name="Baker S.E."/>
            <person name="Ciuffetti L.M."/>
            <person name="Grigoriev I.V."/>
            <person name="Zhong S."/>
            <person name="Turgeon B.G."/>
        </authorList>
    </citation>
    <scope>NUCLEOTIDE SEQUENCE [LARGE SCALE GENOMIC DNA]</scope>
    <source>
        <strain evidence="3 4">ATCC 44560</strain>
    </source>
</reference>
<feature type="region of interest" description="Disordered" evidence="1">
    <location>
        <begin position="374"/>
        <end position="468"/>
    </location>
</feature>
<name>W6ZL45_COCMI</name>
<keyword evidence="3" id="KW-0378">Hydrolase</keyword>
<dbReference type="EMBL" id="KI963943">
    <property type="protein sequence ID" value="EUC48224.1"/>
    <property type="molecule type" value="Genomic_DNA"/>
</dbReference>
<dbReference type="Gene3D" id="2.120.10.10">
    <property type="match status" value="1"/>
</dbReference>
<evidence type="ECO:0000256" key="2">
    <source>
        <dbReference type="SAM" id="SignalP"/>
    </source>
</evidence>
<organism evidence="3 4">
    <name type="scientific">Bipolaris oryzae ATCC 44560</name>
    <dbReference type="NCBI Taxonomy" id="930090"/>
    <lineage>
        <taxon>Eukaryota</taxon>
        <taxon>Fungi</taxon>
        <taxon>Dikarya</taxon>
        <taxon>Ascomycota</taxon>
        <taxon>Pezizomycotina</taxon>
        <taxon>Dothideomycetes</taxon>
        <taxon>Pleosporomycetidae</taxon>
        <taxon>Pleosporales</taxon>
        <taxon>Pleosporineae</taxon>
        <taxon>Pleosporaceae</taxon>
        <taxon>Bipolaris</taxon>
    </lineage>
</organism>
<dbReference type="InterPro" id="IPR036278">
    <property type="entry name" value="Sialidase_sf"/>
</dbReference>
<feature type="compositionally biased region" description="Low complexity" evidence="1">
    <location>
        <begin position="452"/>
        <end position="461"/>
    </location>
</feature>
<dbReference type="InterPro" id="IPR025212">
    <property type="entry name" value="CAD_CENP-Q"/>
</dbReference>
<dbReference type="GO" id="GO:0016787">
    <property type="term" value="F:hydrolase activity"/>
    <property type="evidence" value="ECO:0007669"/>
    <property type="project" value="UniProtKB-KW"/>
</dbReference>
<dbReference type="KEGG" id="bor:COCMIDRAFT_34275"/>